<comment type="pathway">
    <text evidence="3">Protein modification; protein ubiquitination.</text>
</comment>
<name>A0A7I8KQM1_SPIIN</name>
<feature type="compositionally biased region" description="Basic and acidic residues" evidence="13">
    <location>
        <begin position="341"/>
        <end position="350"/>
    </location>
</feature>
<proteinExistence type="inferred from homology"/>
<dbReference type="GO" id="GO:0008270">
    <property type="term" value="F:zinc ion binding"/>
    <property type="evidence" value="ECO:0007669"/>
    <property type="project" value="UniProtKB-KW"/>
</dbReference>
<gene>
    <name evidence="15" type="ORF">SI8410_07010780</name>
</gene>
<feature type="compositionally biased region" description="Polar residues" evidence="13">
    <location>
        <begin position="755"/>
        <end position="766"/>
    </location>
</feature>
<keyword evidence="10" id="KW-0862">Zinc</keyword>
<keyword evidence="6" id="KW-0597">Phosphoprotein</keyword>
<evidence type="ECO:0000256" key="9">
    <source>
        <dbReference type="ARBA" id="ARBA00022771"/>
    </source>
</evidence>
<comment type="subcellular location">
    <subcellularLocation>
        <location evidence="2">Cytoplasm</location>
    </subcellularLocation>
</comment>
<evidence type="ECO:0000256" key="5">
    <source>
        <dbReference type="ARBA" id="ARBA00022490"/>
    </source>
</evidence>
<comment type="catalytic activity">
    <reaction evidence="1">
        <text>S-ubiquitinyl-[E2 ubiquitin-conjugating enzyme]-L-cysteine + [acceptor protein]-L-lysine = [E2 ubiquitin-conjugating enzyme]-L-cysteine + N(6)-ubiquitinyl-[acceptor protein]-L-lysine.</text>
        <dbReference type="EC" id="2.3.2.27"/>
    </reaction>
</comment>
<feature type="compositionally biased region" description="Polar residues" evidence="13">
    <location>
        <begin position="563"/>
        <end position="572"/>
    </location>
</feature>
<evidence type="ECO:0000313" key="16">
    <source>
        <dbReference type="Proteomes" id="UP000663760"/>
    </source>
</evidence>
<dbReference type="Pfam" id="PF25447">
    <property type="entry name" value="RING_ZNF598"/>
    <property type="match status" value="1"/>
</dbReference>
<evidence type="ECO:0000256" key="6">
    <source>
        <dbReference type="ARBA" id="ARBA00022553"/>
    </source>
</evidence>
<dbReference type="Proteomes" id="UP000663760">
    <property type="component" value="Chromosome 7"/>
</dbReference>
<dbReference type="InterPro" id="IPR041888">
    <property type="entry name" value="RING-HC_ZNF598/HEL2"/>
</dbReference>
<reference evidence="15" key="1">
    <citation type="submission" date="2020-02" db="EMBL/GenBank/DDBJ databases">
        <authorList>
            <person name="Scholz U."/>
            <person name="Mascher M."/>
            <person name="Fiebig A."/>
        </authorList>
    </citation>
    <scope>NUCLEOTIDE SEQUENCE</scope>
</reference>
<feature type="region of interest" description="Disordered" evidence="13">
    <location>
        <begin position="303"/>
        <end position="323"/>
    </location>
</feature>
<dbReference type="PANTHER" id="PTHR22938:SF0">
    <property type="entry name" value="E3 UBIQUITIN-PROTEIN LIGASE ZNF598"/>
    <property type="match status" value="1"/>
</dbReference>
<dbReference type="InterPro" id="IPR013087">
    <property type="entry name" value="Znf_C2H2_type"/>
</dbReference>
<feature type="compositionally biased region" description="Polar residues" evidence="13">
    <location>
        <begin position="486"/>
        <end position="502"/>
    </location>
</feature>
<dbReference type="GO" id="GO:0061630">
    <property type="term" value="F:ubiquitin protein ligase activity"/>
    <property type="evidence" value="ECO:0007669"/>
    <property type="project" value="UniProtKB-EC"/>
</dbReference>
<evidence type="ECO:0000256" key="2">
    <source>
        <dbReference type="ARBA" id="ARBA00004496"/>
    </source>
</evidence>
<dbReference type="SMART" id="SM00355">
    <property type="entry name" value="ZnF_C2H2"/>
    <property type="match status" value="4"/>
</dbReference>
<evidence type="ECO:0000259" key="14">
    <source>
        <dbReference type="PROSITE" id="PS50089"/>
    </source>
</evidence>
<feature type="region of interest" description="Disordered" evidence="13">
    <location>
        <begin position="738"/>
        <end position="825"/>
    </location>
</feature>
<dbReference type="CDD" id="cd16615">
    <property type="entry name" value="RING-HC_ZNF598"/>
    <property type="match status" value="1"/>
</dbReference>
<keyword evidence="8" id="KW-0479">Metal-binding</keyword>
<dbReference type="GO" id="GO:0005737">
    <property type="term" value="C:cytoplasm"/>
    <property type="evidence" value="ECO:0007669"/>
    <property type="project" value="UniProtKB-SubCell"/>
</dbReference>
<feature type="compositionally biased region" description="Basic residues" evidence="13">
    <location>
        <begin position="767"/>
        <end position="779"/>
    </location>
</feature>
<feature type="region of interest" description="Disordered" evidence="13">
    <location>
        <begin position="279"/>
        <end position="298"/>
    </location>
</feature>
<accession>A0A7I8KQM1</accession>
<feature type="compositionally biased region" description="Low complexity" evidence="13">
    <location>
        <begin position="503"/>
        <end position="516"/>
    </location>
</feature>
<keyword evidence="7" id="KW-0808">Transferase</keyword>
<evidence type="ECO:0000256" key="11">
    <source>
        <dbReference type="ARBA" id="ARBA00035113"/>
    </source>
</evidence>
<keyword evidence="5" id="KW-0963">Cytoplasm</keyword>
<dbReference type="OrthoDB" id="3838338at2759"/>
<dbReference type="EMBL" id="LR746270">
    <property type="protein sequence ID" value="CAA7400110.1"/>
    <property type="molecule type" value="Genomic_DNA"/>
</dbReference>
<dbReference type="Pfam" id="PF23202">
    <property type="entry name" value="PAH_ZNF598"/>
    <property type="match status" value="1"/>
</dbReference>
<evidence type="ECO:0000313" key="15">
    <source>
        <dbReference type="EMBL" id="CAA7400110.1"/>
    </source>
</evidence>
<dbReference type="InterPro" id="IPR057634">
    <property type="entry name" value="PAH_ZNF598/HEL2"/>
</dbReference>
<evidence type="ECO:0000256" key="1">
    <source>
        <dbReference type="ARBA" id="ARBA00000900"/>
    </source>
</evidence>
<dbReference type="EC" id="2.3.2.27" evidence="4"/>
<organism evidence="15 16">
    <name type="scientific">Spirodela intermedia</name>
    <name type="common">Intermediate duckweed</name>
    <dbReference type="NCBI Taxonomy" id="51605"/>
    <lineage>
        <taxon>Eukaryota</taxon>
        <taxon>Viridiplantae</taxon>
        <taxon>Streptophyta</taxon>
        <taxon>Embryophyta</taxon>
        <taxon>Tracheophyta</taxon>
        <taxon>Spermatophyta</taxon>
        <taxon>Magnoliopsida</taxon>
        <taxon>Liliopsida</taxon>
        <taxon>Araceae</taxon>
        <taxon>Lemnoideae</taxon>
        <taxon>Spirodela</taxon>
    </lineage>
</organism>
<dbReference type="PANTHER" id="PTHR22938">
    <property type="entry name" value="ZINC FINGER PROTEIN 598"/>
    <property type="match status" value="1"/>
</dbReference>
<evidence type="ECO:0000256" key="4">
    <source>
        <dbReference type="ARBA" id="ARBA00012483"/>
    </source>
</evidence>
<evidence type="ECO:0000256" key="10">
    <source>
        <dbReference type="ARBA" id="ARBA00022833"/>
    </source>
</evidence>
<evidence type="ECO:0000256" key="8">
    <source>
        <dbReference type="ARBA" id="ARBA00022723"/>
    </source>
</evidence>
<dbReference type="InterPro" id="IPR001841">
    <property type="entry name" value="Znf_RING"/>
</dbReference>
<dbReference type="InterPro" id="IPR044288">
    <property type="entry name" value="ZNF598/HEL2"/>
</dbReference>
<feature type="region of interest" description="Disordered" evidence="13">
    <location>
        <begin position="664"/>
        <end position="704"/>
    </location>
</feature>
<dbReference type="Pfam" id="PF23230">
    <property type="entry name" value="zf-C2H2_13"/>
    <property type="match status" value="1"/>
</dbReference>
<dbReference type="PROSITE" id="PS50089">
    <property type="entry name" value="ZF_RING_2"/>
    <property type="match status" value="1"/>
</dbReference>
<keyword evidence="16" id="KW-1185">Reference proteome</keyword>
<dbReference type="GO" id="GO:0072344">
    <property type="term" value="P:rescue of stalled ribosome"/>
    <property type="evidence" value="ECO:0007669"/>
    <property type="project" value="InterPro"/>
</dbReference>
<evidence type="ECO:0000256" key="3">
    <source>
        <dbReference type="ARBA" id="ARBA00004906"/>
    </source>
</evidence>
<sequence>MDDTCVVCAESLEWVGYGSCGHREVCSTCVVRMRFVLDDRRCCLCKIESPTVFITKALGDYTRVITDFSQFPVGVSEGQVGNYWYHEDTQAYFDDVDHYRMIKAMCRLSCSICDRRGEDAEGGGKRRSRFRNIEQLKSHLYHRHKLFMCTLCLEGRKVFICEQKLYTKAQLNRHISGGDSEVDGSESERGGFMGHPMCEFCRTPFYGDNELYTHMSTEHYTCHICQRQHPGQYDYFRNYDDLEIHFRQEHHLCENEACLAKKFIVFPSDSELKRHNAVEHGGNMSRSKRNAALQIPTSFRYRRAEQEQRRGRGHGPHSQSSDNQLAMAIQASLEAANTMDSRARDPDRQQVSRVDAVTSRIESLAVAPPERAPPPSRPPLQASQSSRDAPVIEESSFPPLSDREPPEPSSRYALALVQGSTGPSRLGGEAFPPLPGALEAGQQKPPVQQGKSTIAAHLRQRSKVALRPVKARPSEHPEFQPPMPVSSPQLWPTPSQEFRPSNSTRSSSQPRAAASSDPTSSSGKKTIGSEPPWPNNSASSSWGLSGTRRLSHSSSAPDLVVKDTSTSNGFQTTGQVAIPDEEAIRTANKTLVERIRVDLGNDGDKFAVFKHISSEYRQGLTDAREYLSYVEQFGLLHLVPELARLCPDPQKQIKLLDAYSAKLQTKGRRETGGGTSAGKPQTKGKGKSAEPPPAAGGGSKDSLADGILDTVRKLQATYKPDEEVEVLSKDGYRTYSKGKLVATAREDQQPPGASADQNSAAGSSTKQRPKKMSRFHRVRLGGDGSVIPEPAEEEPPASGAEGNPVRGVWRHGGQKLFAPSGGHTR</sequence>
<dbReference type="InterPro" id="IPR056437">
    <property type="entry name" value="Znf-C2H2_ZNF598/HEL2"/>
</dbReference>
<dbReference type="AlphaFoldDB" id="A0A7I8KQM1"/>
<evidence type="ECO:0000256" key="7">
    <source>
        <dbReference type="ARBA" id="ARBA00022679"/>
    </source>
</evidence>
<keyword evidence="9 12" id="KW-0863">Zinc-finger</keyword>
<evidence type="ECO:0000256" key="12">
    <source>
        <dbReference type="PROSITE-ProRule" id="PRU00175"/>
    </source>
</evidence>
<dbReference type="GO" id="GO:0043022">
    <property type="term" value="F:ribosome binding"/>
    <property type="evidence" value="ECO:0007669"/>
    <property type="project" value="TreeGrafter"/>
</dbReference>
<feature type="domain" description="RING-type" evidence="14">
    <location>
        <begin position="5"/>
        <end position="46"/>
    </location>
</feature>
<evidence type="ECO:0000256" key="13">
    <source>
        <dbReference type="SAM" id="MobiDB-lite"/>
    </source>
</evidence>
<comment type="similarity">
    <text evidence="11">Belongs to the ZNF598/HEL2 family.</text>
</comment>
<protein>
    <recommendedName>
        <fullName evidence="4">RING-type E3 ubiquitin transferase</fullName>
        <ecNumber evidence="4">2.3.2.27</ecNumber>
    </recommendedName>
</protein>
<dbReference type="GO" id="GO:0016567">
    <property type="term" value="P:protein ubiquitination"/>
    <property type="evidence" value="ECO:0007669"/>
    <property type="project" value="TreeGrafter"/>
</dbReference>
<feature type="region of interest" description="Disordered" evidence="13">
    <location>
        <begin position="337"/>
        <end position="572"/>
    </location>
</feature>